<dbReference type="GO" id="GO:0003677">
    <property type="term" value="F:DNA binding"/>
    <property type="evidence" value="ECO:0007669"/>
    <property type="project" value="UniProtKB-UniRule"/>
</dbReference>
<name>A0A6L8VA72_9BACL</name>
<dbReference type="Pfam" id="PF00440">
    <property type="entry name" value="TetR_N"/>
    <property type="match status" value="1"/>
</dbReference>
<proteinExistence type="predicted"/>
<evidence type="ECO:0000256" key="2">
    <source>
        <dbReference type="ARBA" id="ARBA00023125"/>
    </source>
</evidence>
<dbReference type="PANTHER" id="PTHR47506">
    <property type="entry name" value="TRANSCRIPTIONAL REGULATORY PROTEIN"/>
    <property type="match status" value="1"/>
</dbReference>
<dbReference type="PROSITE" id="PS50977">
    <property type="entry name" value="HTH_TETR_2"/>
    <property type="match status" value="1"/>
</dbReference>
<accession>A0A6L8VA72</accession>
<keyword evidence="3" id="KW-0804">Transcription</keyword>
<dbReference type="InterPro" id="IPR036271">
    <property type="entry name" value="Tet_transcr_reg_TetR-rel_C_sf"/>
</dbReference>
<dbReference type="SUPFAM" id="SSF48498">
    <property type="entry name" value="Tetracyclin repressor-like, C-terminal domain"/>
    <property type="match status" value="1"/>
</dbReference>
<evidence type="ECO:0000256" key="1">
    <source>
        <dbReference type="ARBA" id="ARBA00023015"/>
    </source>
</evidence>
<dbReference type="Pfam" id="PF21993">
    <property type="entry name" value="TetR_C_13_2"/>
    <property type="match status" value="1"/>
</dbReference>
<evidence type="ECO:0000259" key="5">
    <source>
        <dbReference type="PROSITE" id="PS50977"/>
    </source>
</evidence>
<dbReference type="EMBL" id="WTUZ01000039">
    <property type="protein sequence ID" value="MZQ86239.1"/>
    <property type="molecule type" value="Genomic_DNA"/>
</dbReference>
<evidence type="ECO:0000313" key="6">
    <source>
        <dbReference type="EMBL" id="MZQ86239.1"/>
    </source>
</evidence>
<organism evidence="6 7">
    <name type="scientific">Paenibacillus silvestris</name>
    <dbReference type="NCBI Taxonomy" id="2606219"/>
    <lineage>
        <taxon>Bacteria</taxon>
        <taxon>Bacillati</taxon>
        <taxon>Bacillota</taxon>
        <taxon>Bacilli</taxon>
        <taxon>Bacillales</taxon>
        <taxon>Paenibacillaceae</taxon>
        <taxon>Paenibacillus</taxon>
    </lineage>
</organism>
<dbReference type="RefSeq" id="WP_161410644.1">
    <property type="nucleotide sequence ID" value="NZ_WTUZ01000039.1"/>
</dbReference>
<evidence type="ECO:0000256" key="3">
    <source>
        <dbReference type="ARBA" id="ARBA00023163"/>
    </source>
</evidence>
<dbReference type="InterPro" id="IPR054156">
    <property type="entry name" value="YxaF_TetR_C"/>
</dbReference>
<sequence length="191" mass="21671">MSKLQDIITISRKIIYYKGYQATSISDILEEAHIGKGQFYHYFSSKRDLGLAVVEDLVKEWDRDVFEGIFATDLDPIVKLNKMLDRTLAIHLDEEGHSGCPAGNLAIEMSEHDETFRLKVHYIFDRWISSIEGALSELKMQGHLTSDIDAKQHARAIVSMIEGGILLKKSQKEDGFLTNAIAIIRAQYRLS</sequence>
<comment type="caution">
    <text evidence="6">The sequence shown here is derived from an EMBL/GenBank/DDBJ whole genome shotgun (WGS) entry which is preliminary data.</text>
</comment>
<dbReference type="InterPro" id="IPR009057">
    <property type="entry name" value="Homeodomain-like_sf"/>
</dbReference>
<dbReference type="PANTHER" id="PTHR47506:SF6">
    <property type="entry name" value="HTH-TYPE TRANSCRIPTIONAL REPRESSOR NEMR"/>
    <property type="match status" value="1"/>
</dbReference>
<evidence type="ECO:0000313" key="7">
    <source>
        <dbReference type="Proteomes" id="UP000481087"/>
    </source>
</evidence>
<reference evidence="6 7" key="1">
    <citation type="submission" date="2019-12" db="EMBL/GenBank/DDBJ databases">
        <title>Paenibacillus sp. nov. sp. isolated from soil.</title>
        <authorList>
            <person name="Kim J."/>
            <person name="Jeong S.E."/>
            <person name="Jung H.S."/>
            <person name="Jeon C.O."/>
        </authorList>
    </citation>
    <scope>NUCLEOTIDE SEQUENCE [LARGE SCALE GENOMIC DNA]</scope>
    <source>
        <strain evidence="6 7">5J-6</strain>
    </source>
</reference>
<dbReference type="SUPFAM" id="SSF46689">
    <property type="entry name" value="Homeodomain-like"/>
    <property type="match status" value="1"/>
</dbReference>
<keyword evidence="1" id="KW-0805">Transcription regulation</keyword>
<feature type="DNA-binding region" description="H-T-H motif" evidence="4">
    <location>
        <begin position="24"/>
        <end position="43"/>
    </location>
</feature>
<feature type="domain" description="HTH tetR-type" evidence="5">
    <location>
        <begin position="1"/>
        <end position="61"/>
    </location>
</feature>
<gene>
    <name evidence="6" type="ORF">GQF01_29475</name>
</gene>
<evidence type="ECO:0000256" key="4">
    <source>
        <dbReference type="PROSITE-ProRule" id="PRU00335"/>
    </source>
</evidence>
<dbReference type="InterPro" id="IPR023772">
    <property type="entry name" value="DNA-bd_HTH_TetR-type_CS"/>
</dbReference>
<dbReference type="Gene3D" id="1.10.357.10">
    <property type="entry name" value="Tetracycline Repressor, domain 2"/>
    <property type="match status" value="1"/>
</dbReference>
<keyword evidence="2 4" id="KW-0238">DNA-binding</keyword>
<dbReference type="AlphaFoldDB" id="A0A6L8VA72"/>
<dbReference type="PROSITE" id="PS01081">
    <property type="entry name" value="HTH_TETR_1"/>
    <property type="match status" value="1"/>
</dbReference>
<dbReference type="InterPro" id="IPR001647">
    <property type="entry name" value="HTH_TetR"/>
</dbReference>
<dbReference type="Proteomes" id="UP000481087">
    <property type="component" value="Unassembled WGS sequence"/>
</dbReference>
<keyword evidence="7" id="KW-1185">Reference proteome</keyword>
<protein>
    <submittedName>
        <fullName evidence="6">TetR family transcriptional regulator</fullName>
    </submittedName>
</protein>